<keyword evidence="2" id="KW-1185">Reference proteome</keyword>
<sequence>MKIFLVIIFTFLSFLAVSQDYNLSNLKGNELNNSIRLNYILINQPNKTYSNGYTIKPKMGLMGINYNIPLTDWLYTGGGFHGAVYGDQGGLFTLGINLGVNTKIYKNIHFDANVHFGGGGGFRSLVGGGGIIYPSAGLQYKTNGYSFGVQYGYVNFFTKIQRGDNFSFFVEIPTTLRKTSYKNSLKEFTVNDKVSDKFWIKPAVKSVQMVTFDFLFPRGSTRNDGNGDFTNTTPITQTLSLLGFEYQKYITDNTFIYAHVDAMYKGLVAGFMDVFIGAGKNFIETKYINFYGKFGIGAAGGRIFPENGLTIYPSAGFDLKLSEQMGLSAHGGYHRAVGGTFEAYTTGISLKYYGLSGGIKDPFTQEKAKVIKTQGLQIGFQNQTYFNVAKSNNNPSSDLQLIALKINYDLNQRFYLSGETSFAYLGKSGGYAHGILGLGIRSNKFMNQKFSTFLELSAGVAGGGKVDSGEGILIRPTAGINYHLNDELSLHVSGGQMWSPFGNVNSSNINIGLNYGLSILKAKK</sequence>
<dbReference type="OrthoDB" id="1195661at2"/>
<dbReference type="Proteomes" id="UP000245670">
    <property type="component" value="Unassembled WGS sequence"/>
</dbReference>
<proteinExistence type="predicted"/>
<comment type="caution">
    <text evidence="1">The sequence shown here is derived from an EMBL/GenBank/DDBJ whole genome shotgun (WGS) entry which is preliminary data.</text>
</comment>
<evidence type="ECO:0000313" key="1">
    <source>
        <dbReference type="EMBL" id="PWG05512.1"/>
    </source>
</evidence>
<reference evidence="1 2" key="1">
    <citation type="submission" date="2018-05" db="EMBL/GenBank/DDBJ databases">
        <title>Polaribacter aquimarinus sp. nov., isolated from sediment in a sediment of sea.</title>
        <authorList>
            <person name="Lu D."/>
        </authorList>
    </citation>
    <scope>NUCLEOTIDE SEQUENCE [LARGE SCALE GENOMIC DNA]</scope>
    <source>
        <strain evidence="1 2">ZY113</strain>
    </source>
</reference>
<name>A0A2U2JB04_9FLAO</name>
<protein>
    <submittedName>
        <fullName evidence="1">Uncharacterized protein</fullName>
    </submittedName>
</protein>
<organism evidence="1 2">
    <name type="scientific">Polaribacter aquimarinus</name>
    <dbReference type="NCBI Taxonomy" id="2100726"/>
    <lineage>
        <taxon>Bacteria</taxon>
        <taxon>Pseudomonadati</taxon>
        <taxon>Bacteroidota</taxon>
        <taxon>Flavobacteriia</taxon>
        <taxon>Flavobacteriales</taxon>
        <taxon>Flavobacteriaceae</taxon>
    </lineage>
</organism>
<evidence type="ECO:0000313" key="2">
    <source>
        <dbReference type="Proteomes" id="UP000245670"/>
    </source>
</evidence>
<gene>
    <name evidence="1" type="ORF">DIS07_07735</name>
</gene>
<dbReference type="EMBL" id="QFFG01000003">
    <property type="protein sequence ID" value="PWG05512.1"/>
    <property type="molecule type" value="Genomic_DNA"/>
</dbReference>
<dbReference type="AlphaFoldDB" id="A0A2U2JB04"/>
<accession>A0A2U2JB04</accession>